<reference evidence="1 2" key="1">
    <citation type="submission" date="2024-05" db="EMBL/GenBank/DDBJ databases">
        <title>Genomic Encyclopedia of Type Strains, Phase IV (KMG-IV): sequencing the most valuable type-strain genomes for metagenomic binning, comparative biology and taxonomic classification.</title>
        <authorList>
            <person name="Goeker M."/>
        </authorList>
    </citation>
    <scope>NUCLEOTIDE SEQUENCE [LARGE SCALE GENOMIC DNA]</scope>
    <source>
        <strain evidence="1 2">DSM 25286</strain>
    </source>
</reference>
<gene>
    <name evidence="1" type="ORF">ABHD89_000426</name>
</gene>
<keyword evidence="2" id="KW-1185">Reference proteome</keyword>
<dbReference type="RefSeq" id="WP_230820657.1">
    <property type="nucleotide sequence ID" value="NZ_JAJNCU010000001.1"/>
</dbReference>
<name>A0ABV2E6K1_9STAP</name>
<dbReference type="Proteomes" id="UP001549019">
    <property type="component" value="Unassembled WGS sequence"/>
</dbReference>
<sequence>MSMIAFILPGVFGVFSQLKMVDANLDGDILVMDIIEVSEAAEEVVTNGRDMIAFETERGLEEYRYRDSRIIKSIDGKGFITMLFDVVEWKISNEEEAVSIRIKTNGEFDETIIIRK</sequence>
<evidence type="ECO:0000313" key="1">
    <source>
        <dbReference type="EMBL" id="MET3110038.1"/>
    </source>
</evidence>
<evidence type="ECO:0000313" key="2">
    <source>
        <dbReference type="Proteomes" id="UP001549019"/>
    </source>
</evidence>
<protein>
    <submittedName>
        <fullName evidence="1">Competence protein ComGF</fullName>
    </submittedName>
</protein>
<comment type="caution">
    <text evidence="1">The sequence shown here is derived from an EMBL/GenBank/DDBJ whole genome shotgun (WGS) entry which is preliminary data.</text>
</comment>
<organism evidence="1 2">
    <name type="scientific">Salinicoccus halitifaciens</name>
    <dbReference type="NCBI Taxonomy" id="1073415"/>
    <lineage>
        <taxon>Bacteria</taxon>
        <taxon>Bacillati</taxon>
        <taxon>Bacillota</taxon>
        <taxon>Bacilli</taxon>
        <taxon>Bacillales</taxon>
        <taxon>Staphylococcaceae</taxon>
        <taxon>Salinicoccus</taxon>
    </lineage>
</organism>
<accession>A0ABV2E6K1</accession>
<dbReference type="EMBL" id="JBDZDV010000001">
    <property type="protein sequence ID" value="MET3110038.1"/>
    <property type="molecule type" value="Genomic_DNA"/>
</dbReference>
<proteinExistence type="predicted"/>